<dbReference type="PIRSF" id="PIRSF006806">
    <property type="entry name" value="FTHF_cligase"/>
    <property type="match status" value="1"/>
</dbReference>
<accession>A0A1W4X470</accession>
<comment type="similarity">
    <text evidence="1 7">Belongs to the 5-formyltetrahydrofolate cyclo-ligase family.</text>
</comment>
<feature type="binding site" evidence="6">
    <location>
        <position position="66"/>
    </location>
    <ligand>
        <name>substrate</name>
    </ligand>
</feature>
<dbReference type="NCBIfam" id="TIGR02727">
    <property type="entry name" value="MTHFS_bact"/>
    <property type="match status" value="1"/>
</dbReference>
<keyword evidence="3 6" id="KW-0067">ATP-binding</keyword>
<dbReference type="GeneID" id="108738300"/>
<evidence type="ECO:0000256" key="3">
    <source>
        <dbReference type="ARBA" id="ARBA00022840"/>
    </source>
</evidence>
<dbReference type="InterPro" id="IPR037171">
    <property type="entry name" value="NagB/RpiA_transferase-like"/>
</dbReference>
<name>A0A1W4X470_AGRPL</name>
<dbReference type="GO" id="GO:0005524">
    <property type="term" value="F:ATP binding"/>
    <property type="evidence" value="ECO:0007669"/>
    <property type="project" value="UniProtKB-KW"/>
</dbReference>
<keyword evidence="2 6" id="KW-0547">Nucleotide-binding</keyword>
<evidence type="ECO:0000313" key="9">
    <source>
        <dbReference type="RefSeq" id="XP_018327181.1"/>
    </source>
</evidence>
<dbReference type="AlphaFoldDB" id="A0A1W4X470"/>
<feature type="binding site" evidence="6">
    <location>
        <position position="71"/>
    </location>
    <ligand>
        <name>substrate</name>
    </ligand>
</feature>
<gene>
    <name evidence="9" type="primary">LOC108738300</name>
</gene>
<dbReference type="EC" id="6.3.3.2" evidence="5 7"/>
<dbReference type="PANTHER" id="PTHR23407:SF1">
    <property type="entry name" value="5-FORMYLTETRAHYDROFOLATE CYCLO-LIGASE"/>
    <property type="match status" value="1"/>
</dbReference>
<dbReference type="PANTHER" id="PTHR23407">
    <property type="entry name" value="ATPASE INHIBITOR/5-FORMYLTETRAHYDROFOLATE CYCLO-LIGASE"/>
    <property type="match status" value="1"/>
</dbReference>
<feature type="binding site" evidence="6">
    <location>
        <begin position="20"/>
        <end position="24"/>
    </location>
    <ligand>
        <name>ATP</name>
        <dbReference type="ChEBI" id="CHEBI:30616"/>
    </ligand>
</feature>
<protein>
    <recommendedName>
        <fullName evidence="5 7">5-formyltetrahydrofolate cyclo-ligase</fullName>
        <ecNumber evidence="5 7">6.3.3.2</ecNumber>
    </recommendedName>
</protein>
<dbReference type="GO" id="GO:0009396">
    <property type="term" value="P:folic acid-containing compound biosynthetic process"/>
    <property type="evidence" value="ECO:0007669"/>
    <property type="project" value="TreeGrafter"/>
</dbReference>
<dbReference type="FunFam" id="3.40.50.10420:FF:000007">
    <property type="entry name" value="5-formyltetrahydrofolate cyclo-ligase"/>
    <property type="match status" value="1"/>
</dbReference>
<dbReference type="GO" id="GO:0030272">
    <property type="term" value="F:5-formyltetrahydrofolate cyclo-ligase activity"/>
    <property type="evidence" value="ECO:0007669"/>
    <property type="project" value="UniProtKB-EC"/>
</dbReference>
<evidence type="ECO:0000256" key="7">
    <source>
        <dbReference type="RuleBase" id="RU361279"/>
    </source>
</evidence>
<comment type="catalytic activity">
    <reaction evidence="4 7">
        <text>(6S)-5-formyl-5,6,7,8-tetrahydrofolate + ATP = (6R)-5,10-methenyltetrahydrofolate + ADP + phosphate</text>
        <dbReference type="Rhea" id="RHEA:10488"/>
        <dbReference type="ChEBI" id="CHEBI:30616"/>
        <dbReference type="ChEBI" id="CHEBI:43474"/>
        <dbReference type="ChEBI" id="CHEBI:57455"/>
        <dbReference type="ChEBI" id="CHEBI:57457"/>
        <dbReference type="ChEBI" id="CHEBI:456216"/>
        <dbReference type="EC" id="6.3.3.2"/>
    </reaction>
</comment>
<dbReference type="RefSeq" id="XP_018327181.1">
    <property type="nucleotide sequence ID" value="XM_018471679.2"/>
</dbReference>
<proteinExistence type="inferred from homology"/>
<dbReference type="SUPFAM" id="SSF100950">
    <property type="entry name" value="NagB/RpiA/CoA transferase-like"/>
    <property type="match status" value="1"/>
</dbReference>
<comment type="cofactor">
    <cofactor evidence="7">
        <name>Mg(2+)</name>
        <dbReference type="ChEBI" id="CHEBI:18420"/>
    </cofactor>
</comment>
<dbReference type="Gene3D" id="3.40.50.10420">
    <property type="entry name" value="NagB/RpiA/CoA transferase-like"/>
    <property type="match status" value="1"/>
</dbReference>
<keyword evidence="8" id="KW-1185">Reference proteome</keyword>
<dbReference type="InterPro" id="IPR002698">
    <property type="entry name" value="FTHF_cligase"/>
</dbReference>
<keyword evidence="7" id="KW-0460">Magnesium</keyword>
<dbReference type="GO" id="GO:0005739">
    <property type="term" value="C:mitochondrion"/>
    <property type="evidence" value="ECO:0007669"/>
    <property type="project" value="TreeGrafter"/>
</dbReference>
<dbReference type="Proteomes" id="UP000192223">
    <property type="component" value="Unplaced"/>
</dbReference>
<feature type="binding site" evidence="6">
    <location>
        <begin position="153"/>
        <end position="161"/>
    </location>
    <ligand>
        <name>ATP</name>
        <dbReference type="ChEBI" id="CHEBI:30616"/>
    </ligand>
</feature>
<organism evidence="8 9">
    <name type="scientific">Agrilus planipennis</name>
    <name type="common">Emerald ash borer</name>
    <name type="synonym">Agrilus marcopoli</name>
    <dbReference type="NCBI Taxonomy" id="224129"/>
    <lineage>
        <taxon>Eukaryota</taxon>
        <taxon>Metazoa</taxon>
        <taxon>Ecdysozoa</taxon>
        <taxon>Arthropoda</taxon>
        <taxon>Hexapoda</taxon>
        <taxon>Insecta</taxon>
        <taxon>Pterygota</taxon>
        <taxon>Neoptera</taxon>
        <taxon>Endopterygota</taxon>
        <taxon>Coleoptera</taxon>
        <taxon>Polyphaga</taxon>
        <taxon>Elateriformia</taxon>
        <taxon>Buprestoidea</taxon>
        <taxon>Buprestidae</taxon>
        <taxon>Agrilinae</taxon>
        <taxon>Agrilus</taxon>
    </lineage>
</organism>
<dbReference type="InterPro" id="IPR024185">
    <property type="entry name" value="FTHF_cligase-like_sf"/>
</dbReference>
<dbReference type="STRING" id="224129.A0A1W4X470"/>
<sequence>MITFIRSATSQVMATVKAKKAVIRKKIEGRIKTLSTEEKARQSYGIVKKILELKEYKDSNRISIYLSTDNEIDTEPIIRNIFETEKKCFVPRYHGKIMEMVRLHSMDDWENLPLTKWNIKQPSVNDNRENALETGGLDIIILPGVAFTKDGDRLGHGMGYYDKFLWNIRKTGKKKPYTVGIGFKEQIVDSLPIENTDYKLDSVLYEE</sequence>
<evidence type="ECO:0000256" key="6">
    <source>
        <dbReference type="PIRSR" id="PIRSR006806-1"/>
    </source>
</evidence>
<evidence type="ECO:0000256" key="2">
    <source>
        <dbReference type="ARBA" id="ARBA00022741"/>
    </source>
</evidence>
<dbReference type="Pfam" id="PF01812">
    <property type="entry name" value="5-FTHF_cyc-lig"/>
    <property type="match status" value="1"/>
</dbReference>
<dbReference type="FunCoup" id="A0A1W4X470">
    <property type="interactions" value="471"/>
</dbReference>
<dbReference type="GO" id="GO:0035999">
    <property type="term" value="P:tetrahydrofolate interconversion"/>
    <property type="evidence" value="ECO:0007669"/>
    <property type="project" value="TreeGrafter"/>
</dbReference>
<evidence type="ECO:0000256" key="4">
    <source>
        <dbReference type="ARBA" id="ARBA00036539"/>
    </source>
</evidence>
<keyword evidence="7" id="KW-0479">Metal-binding</keyword>
<dbReference type="KEGG" id="apln:108738300"/>
<dbReference type="GO" id="GO:0046872">
    <property type="term" value="F:metal ion binding"/>
    <property type="evidence" value="ECO:0007669"/>
    <property type="project" value="UniProtKB-KW"/>
</dbReference>
<reference evidence="9" key="1">
    <citation type="submission" date="2025-08" db="UniProtKB">
        <authorList>
            <consortium name="RefSeq"/>
        </authorList>
    </citation>
    <scope>IDENTIFICATION</scope>
    <source>
        <tissue evidence="9">Entire body</tissue>
    </source>
</reference>
<evidence type="ECO:0000256" key="5">
    <source>
        <dbReference type="ARBA" id="ARBA00038966"/>
    </source>
</evidence>
<dbReference type="InParanoid" id="A0A1W4X470"/>
<evidence type="ECO:0000256" key="1">
    <source>
        <dbReference type="ARBA" id="ARBA00010638"/>
    </source>
</evidence>
<dbReference type="OrthoDB" id="2015992at2759"/>
<evidence type="ECO:0000313" key="8">
    <source>
        <dbReference type="Proteomes" id="UP000192223"/>
    </source>
</evidence>